<name>A0A2H3SHF8_FUSFU</name>
<gene>
    <name evidence="1" type="ORF">C2S_11405</name>
</gene>
<evidence type="ECO:0000313" key="2">
    <source>
        <dbReference type="Proteomes" id="UP000760494"/>
    </source>
</evidence>
<proteinExistence type="predicted"/>
<reference evidence="1" key="1">
    <citation type="submission" date="2019-05" db="EMBL/GenBank/DDBJ databases">
        <authorList>
            <person name="Piombo E."/>
        </authorList>
    </citation>
    <scope>NUCLEOTIDE SEQUENCE</scope>
    <source>
        <strain evidence="1">C2S</strain>
    </source>
</reference>
<organism evidence="1 2">
    <name type="scientific">Fusarium fujikuroi</name>
    <name type="common">Bakanae and foot rot disease fungus</name>
    <name type="synonym">Gibberella fujikuroi</name>
    <dbReference type="NCBI Taxonomy" id="5127"/>
    <lineage>
        <taxon>Eukaryota</taxon>
        <taxon>Fungi</taxon>
        <taxon>Dikarya</taxon>
        <taxon>Ascomycota</taxon>
        <taxon>Pezizomycotina</taxon>
        <taxon>Sordariomycetes</taxon>
        <taxon>Hypocreomycetidae</taxon>
        <taxon>Hypocreales</taxon>
        <taxon>Nectriaceae</taxon>
        <taxon>Fusarium</taxon>
        <taxon>Fusarium fujikuroi species complex</taxon>
    </lineage>
</organism>
<dbReference type="EMBL" id="CABFJX010000398">
    <property type="protein sequence ID" value="VTT79688.1"/>
    <property type="molecule type" value="Genomic_DNA"/>
</dbReference>
<accession>A0A2H3SHF8</accession>
<dbReference type="OrthoDB" id="5035429at2759"/>
<evidence type="ECO:0000313" key="1">
    <source>
        <dbReference type="EMBL" id="VTT79688.1"/>
    </source>
</evidence>
<protein>
    <submittedName>
        <fullName evidence="1">Uncharacterized protein</fullName>
    </submittedName>
</protein>
<dbReference type="AlphaFoldDB" id="A0A2H3SHF8"/>
<sequence length="186" mass="21477">MVAPNDHWRLRARQFQRFYYHEPPLHNRELITAADLRKAYFHEPVYELSKCAPDEEAFPDAWDGDNTSLFRTVRHKCWKDVTAPPGEPEAAGSSMARASPTLEVQNAPAFAPDETEMRNTTAANDYSHSKTMRYLISVLDAPGPDGMTGGWGEEEEFPFTDKQVTRYLRWNKRQSKEHGKEESEEW</sequence>
<dbReference type="Proteomes" id="UP000760494">
    <property type="component" value="Unassembled WGS sequence"/>
</dbReference>
<comment type="caution">
    <text evidence="1">The sequence shown here is derived from an EMBL/GenBank/DDBJ whole genome shotgun (WGS) entry which is preliminary data.</text>
</comment>